<dbReference type="Gene3D" id="3.30.420.40">
    <property type="match status" value="1"/>
</dbReference>
<dbReference type="InterPro" id="IPR043129">
    <property type="entry name" value="ATPase_NBD"/>
</dbReference>
<evidence type="ECO:0008006" key="8">
    <source>
        <dbReference type="Google" id="ProtNLM"/>
    </source>
</evidence>
<gene>
    <name evidence="6" type="ORF">DVH24_024265</name>
</gene>
<keyword evidence="3" id="KW-0067">ATP-binding</keyword>
<dbReference type="GO" id="GO:0006950">
    <property type="term" value="P:response to stress"/>
    <property type="evidence" value="ECO:0007669"/>
    <property type="project" value="UniProtKB-ARBA"/>
</dbReference>
<dbReference type="Pfam" id="PF00012">
    <property type="entry name" value="HSP70"/>
    <property type="match status" value="1"/>
</dbReference>
<evidence type="ECO:0000313" key="7">
    <source>
        <dbReference type="Proteomes" id="UP000290289"/>
    </source>
</evidence>
<organism evidence="6 7">
    <name type="scientific">Malus domestica</name>
    <name type="common">Apple</name>
    <name type="synonym">Pyrus malus</name>
    <dbReference type="NCBI Taxonomy" id="3750"/>
    <lineage>
        <taxon>Eukaryota</taxon>
        <taxon>Viridiplantae</taxon>
        <taxon>Streptophyta</taxon>
        <taxon>Embryophyta</taxon>
        <taxon>Tracheophyta</taxon>
        <taxon>Spermatophyta</taxon>
        <taxon>Magnoliopsida</taxon>
        <taxon>eudicotyledons</taxon>
        <taxon>Gunneridae</taxon>
        <taxon>Pentapetalae</taxon>
        <taxon>rosids</taxon>
        <taxon>fabids</taxon>
        <taxon>Rosales</taxon>
        <taxon>Rosaceae</taxon>
        <taxon>Amygdaloideae</taxon>
        <taxon>Maleae</taxon>
        <taxon>Malus</taxon>
    </lineage>
</organism>
<dbReference type="GO" id="GO:0140662">
    <property type="term" value="F:ATP-dependent protein folding chaperone"/>
    <property type="evidence" value="ECO:0007669"/>
    <property type="project" value="InterPro"/>
</dbReference>
<dbReference type="GO" id="GO:0005524">
    <property type="term" value="F:ATP binding"/>
    <property type="evidence" value="ECO:0007669"/>
    <property type="project" value="UniProtKB-KW"/>
</dbReference>
<feature type="region of interest" description="Disordered" evidence="5">
    <location>
        <begin position="104"/>
        <end position="123"/>
    </location>
</feature>
<comment type="similarity">
    <text evidence="1">Belongs to the heat shock protein 70 family.</text>
</comment>
<dbReference type="InterPro" id="IPR013126">
    <property type="entry name" value="Hsp_70_fam"/>
</dbReference>
<keyword evidence="2" id="KW-0547">Nucleotide-binding</keyword>
<dbReference type="FunFam" id="3.90.640.10:FF:000134">
    <property type="entry name" value="Heat shock cognate 71 kDa protein"/>
    <property type="match status" value="1"/>
</dbReference>
<evidence type="ECO:0000256" key="5">
    <source>
        <dbReference type="SAM" id="MobiDB-lite"/>
    </source>
</evidence>
<dbReference type="PROSITE" id="PS01036">
    <property type="entry name" value="HSP70_3"/>
    <property type="match status" value="1"/>
</dbReference>
<evidence type="ECO:0000256" key="1">
    <source>
        <dbReference type="ARBA" id="ARBA00007381"/>
    </source>
</evidence>
<dbReference type="SUPFAM" id="SSF53067">
    <property type="entry name" value="Actin-like ATPase domain"/>
    <property type="match status" value="1"/>
</dbReference>
<dbReference type="PANTHER" id="PTHR19375">
    <property type="entry name" value="HEAT SHOCK PROTEIN 70KDA"/>
    <property type="match status" value="1"/>
</dbReference>
<dbReference type="EMBL" id="RDQH01000333">
    <property type="protein sequence ID" value="RXH94581.1"/>
    <property type="molecule type" value="Genomic_DNA"/>
</dbReference>
<evidence type="ECO:0000256" key="3">
    <source>
        <dbReference type="ARBA" id="ARBA00022840"/>
    </source>
</evidence>
<name>A0A498JMP1_MALDO</name>
<dbReference type="InterPro" id="IPR018181">
    <property type="entry name" value="Heat_shock_70_CS"/>
</dbReference>
<reference evidence="6 7" key="1">
    <citation type="submission" date="2018-10" db="EMBL/GenBank/DDBJ databases">
        <title>A high-quality apple genome assembly.</title>
        <authorList>
            <person name="Hu J."/>
        </authorList>
    </citation>
    <scope>NUCLEOTIDE SEQUENCE [LARGE SCALE GENOMIC DNA]</scope>
    <source>
        <strain evidence="7">cv. HFTH1</strain>
        <tissue evidence="6">Young leaf</tissue>
    </source>
</reference>
<keyword evidence="4" id="KW-0346">Stress response</keyword>
<dbReference type="Gene3D" id="3.90.640.10">
    <property type="entry name" value="Actin, Chain A, domain 4"/>
    <property type="match status" value="1"/>
</dbReference>
<evidence type="ECO:0000256" key="2">
    <source>
        <dbReference type="ARBA" id="ARBA00022741"/>
    </source>
</evidence>
<dbReference type="Proteomes" id="UP000290289">
    <property type="component" value="Chromosome 7"/>
</dbReference>
<dbReference type="FunFam" id="3.30.420.40:FF:000465">
    <property type="entry name" value="Heat shock cognate 70 kDa protein 2"/>
    <property type="match status" value="1"/>
</dbReference>
<dbReference type="AlphaFoldDB" id="A0A498JMP1"/>
<evidence type="ECO:0000256" key="4">
    <source>
        <dbReference type="ARBA" id="ARBA00023016"/>
    </source>
</evidence>
<keyword evidence="7" id="KW-1185">Reference proteome</keyword>
<proteinExistence type="inferred from homology"/>
<protein>
    <recommendedName>
        <fullName evidence="8">Heat shock protein 70</fullName>
    </recommendedName>
</protein>
<accession>A0A498JMP1</accession>
<evidence type="ECO:0000313" key="6">
    <source>
        <dbReference type="EMBL" id="RXH94581.1"/>
    </source>
</evidence>
<sequence>MRLRTSCERANRTLSSTMLTTIEIDSLYEGIDLYSTITRARFEELNMDLFRKCMEPVEKCLTDAKMDKSSVHDVVLVGGSTRIPKVQQLFQDFFNGKELCKSIDPDEAGPGAPVSHADLTPTA</sequence>
<comment type="caution">
    <text evidence="6">The sequence shown here is derived from an EMBL/GenBank/DDBJ whole genome shotgun (WGS) entry which is preliminary data.</text>
</comment>
<dbReference type="STRING" id="3750.A0A498JMP1"/>